<feature type="compositionally biased region" description="Basic residues" evidence="2">
    <location>
        <begin position="252"/>
        <end position="264"/>
    </location>
</feature>
<dbReference type="AlphaFoldDB" id="A0A9K3N7N7"/>
<reference evidence="3" key="1">
    <citation type="journal article" date="2017" name="Nature">
        <title>The sunflower genome provides insights into oil metabolism, flowering and Asterid evolution.</title>
        <authorList>
            <person name="Badouin H."/>
            <person name="Gouzy J."/>
            <person name="Grassa C.J."/>
            <person name="Murat F."/>
            <person name="Staton S.E."/>
            <person name="Cottret L."/>
            <person name="Lelandais-Briere C."/>
            <person name="Owens G.L."/>
            <person name="Carrere S."/>
            <person name="Mayjonade B."/>
            <person name="Legrand L."/>
            <person name="Gill N."/>
            <person name="Kane N.C."/>
            <person name="Bowers J.E."/>
            <person name="Hubner S."/>
            <person name="Bellec A."/>
            <person name="Berard A."/>
            <person name="Berges H."/>
            <person name="Blanchet N."/>
            <person name="Boniface M.C."/>
            <person name="Brunel D."/>
            <person name="Catrice O."/>
            <person name="Chaidir N."/>
            <person name="Claudel C."/>
            <person name="Donnadieu C."/>
            <person name="Faraut T."/>
            <person name="Fievet G."/>
            <person name="Helmstetter N."/>
            <person name="King M."/>
            <person name="Knapp S.J."/>
            <person name="Lai Z."/>
            <person name="Le Paslier M.C."/>
            <person name="Lippi Y."/>
            <person name="Lorenzon L."/>
            <person name="Mandel J.R."/>
            <person name="Marage G."/>
            <person name="Marchand G."/>
            <person name="Marquand E."/>
            <person name="Bret-Mestries E."/>
            <person name="Morien E."/>
            <person name="Nambeesan S."/>
            <person name="Nguyen T."/>
            <person name="Pegot-Espagnet P."/>
            <person name="Pouilly N."/>
            <person name="Raftis F."/>
            <person name="Sallet E."/>
            <person name="Schiex T."/>
            <person name="Thomas J."/>
            <person name="Vandecasteele C."/>
            <person name="Vares D."/>
            <person name="Vear F."/>
            <person name="Vautrin S."/>
            <person name="Crespi M."/>
            <person name="Mangin B."/>
            <person name="Burke J.M."/>
            <person name="Salse J."/>
            <person name="Munos S."/>
            <person name="Vincourt P."/>
            <person name="Rieseberg L.H."/>
            <person name="Langlade N.B."/>
        </authorList>
    </citation>
    <scope>NUCLEOTIDE SEQUENCE</scope>
    <source>
        <tissue evidence="3">Leaves</tissue>
    </source>
</reference>
<gene>
    <name evidence="3" type="ORF">HanXRQr2_Chr09g0370401</name>
</gene>
<protein>
    <submittedName>
        <fullName evidence="3">Transcription factor bZIP family</fullName>
    </submittedName>
</protein>
<proteinExistence type="predicted"/>
<evidence type="ECO:0000256" key="2">
    <source>
        <dbReference type="SAM" id="MobiDB-lite"/>
    </source>
</evidence>
<feature type="compositionally biased region" description="Pro residues" evidence="2">
    <location>
        <begin position="371"/>
        <end position="380"/>
    </location>
</feature>
<organism evidence="3 4">
    <name type="scientific">Helianthus annuus</name>
    <name type="common">Common sunflower</name>
    <dbReference type="NCBI Taxonomy" id="4232"/>
    <lineage>
        <taxon>Eukaryota</taxon>
        <taxon>Viridiplantae</taxon>
        <taxon>Streptophyta</taxon>
        <taxon>Embryophyta</taxon>
        <taxon>Tracheophyta</taxon>
        <taxon>Spermatophyta</taxon>
        <taxon>Magnoliopsida</taxon>
        <taxon>eudicotyledons</taxon>
        <taxon>Gunneridae</taxon>
        <taxon>Pentapetalae</taxon>
        <taxon>asterids</taxon>
        <taxon>campanulids</taxon>
        <taxon>Asterales</taxon>
        <taxon>Asteraceae</taxon>
        <taxon>Asteroideae</taxon>
        <taxon>Heliantheae alliance</taxon>
        <taxon>Heliantheae</taxon>
        <taxon>Helianthus</taxon>
    </lineage>
</organism>
<reference evidence="3" key="2">
    <citation type="submission" date="2020-06" db="EMBL/GenBank/DDBJ databases">
        <title>Helianthus annuus Genome sequencing and assembly Release 2.</title>
        <authorList>
            <person name="Gouzy J."/>
            <person name="Langlade N."/>
            <person name="Munos S."/>
        </authorList>
    </citation>
    <scope>NUCLEOTIDE SEQUENCE</scope>
    <source>
        <tissue evidence="3">Leaves</tissue>
    </source>
</reference>
<evidence type="ECO:0000256" key="1">
    <source>
        <dbReference type="SAM" id="Coils"/>
    </source>
</evidence>
<accession>A0A9K3N7N7</accession>
<dbReference type="Proteomes" id="UP000215914">
    <property type="component" value="Unassembled WGS sequence"/>
</dbReference>
<name>A0A9K3N7N7_HELAN</name>
<feature type="compositionally biased region" description="Low complexity" evidence="2">
    <location>
        <begin position="395"/>
        <end position="404"/>
    </location>
</feature>
<feature type="compositionally biased region" description="Basic and acidic residues" evidence="2">
    <location>
        <begin position="314"/>
        <end position="357"/>
    </location>
</feature>
<feature type="region of interest" description="Disordered" evidence="2">
    <location>
        <begin position="209"/>
        <end position="418"/>
    </location>
</feature>
<keyword evidence="4" id="KW-1185">Reference proteome</keyword>
<evidence type="ECO:0000313" key="3">
    <source>
        <dbReference type="EMBL" id="KAF5789368.1"/>
    </source>
</evidence>
<feature type="compositionally biased region" description="Basic and acidic residues" evidence="2">
    <location>
        <begin position="265"/>
        <end position="280"/>
    </location>
</feature>
<dbReference type="EMBL" id="MNCJ02000324">
    <property type="protein sequence ID" value="KAF5789368.1"/>
    <property type="molecule type" value="Genomic_DNA"/>
</dbReference>
<dbReference type="Gramene" id="mRNA:HanXRQr2_Chr09g0370401">
    <property type="protein sequence ID" value="mRNA:HanXRQr2_Chr09g0370401"/>
    <property type="gene ID" value="HanXRQr2_Chr09g0370401"/>
</dbReference>
<feature type="coiled-coil region" evidence="1">
    <location>
        <begin position="433"/>
        <end position="516"/>
    </location>
</feature>
<comment type="caution">
    <text evidence="3">The sequence shown here is derived from an EMBL/GenBank/DDBJ whole genome shotgun (WGS) entry which is preliminary data.</text>
</comment>
<evidence type="ECO:0000313" key="4">
    <source>
        <dbReference type="Proteomes" id="UP000215914"/>
    </source>
</evidence>
<sequence>MGYAGHVNNKYIKSRFCRPYKFLVHCVVHALSHRKGARDETSDYIMNIITCLVLNRAYNISSVLFNHMVDNVKSEKYIMYPRFIQMLLDDQVPNLPKDPANEFKLHHMNSETLNRLNKYKGLSEDQEPRVKGMIGKIKNPNYVAPENDHWRHEESNALILKMKVNPAKKKSPQRLVDEPVLNPTDLIQQGVDLMKMTLDDFVKQSEGAKAAKEAANEAETSAKNVEAEGVVESDPSETKPEYDTSKLGVGKTKLKFKPQKKKKGSDKEDATYIPTPEEKKKVIRKRKAIPTGVIPRSVRARKGAATIPEIQSVKAREVEKHVETTSIPEVKKDQSVEKPEEESKKAPESPIFERVEKNDEDEVEFMGERPSTPPPPPPVNPTIHIPVDPKEPPSAKKATTSSSSQGFPTFPDNLGPGPISLDDVGDLFNEGKINLLTKRVSLLEKAKAKAEAERDELKEKLEKMKAENAELKKAVIDHADRIDELTDDYKDQAKVIDRITAEFDEMNEKYELMSETNKTLHQMIGELHESSSNENKILRQEIEA</sequence>
<keyword evidence="1" id="KW-0175">Coiled coil</keyword>